<evidence type="ECO:0000259" key="6">
    <source>
        <dbReference type="Pfam" id="PF22528"/>
    </source>
</evidence>
<dbReference type="InterPro" id="IPR019734">
    <property type="entry name" value="TPR_rpt"/>
</dbReference>
<sequence length="800" mass="89261">MPNTSTRPKRGRRNRRVPREDPARNELVSRSLESAQQCLFNQDYGTAFVHYLLVLNLAPVLKDFASESFRFTLFKWADELDSLGRIQDLFDCYEQALELFPSDEVIINSMGEHLFRMGFRDEAAGHFHKALKLKPDYPEAKENFYRVANWLVERWHFLMLNDRRRNHKYQQAIQKAVEGGCNTVLDIGTGTGILGVSLVVTETVDAGLFGEGIIESLIHAWNHLLLPPQSTQDPSRPPSQAGRVIPAGATVFGMAVQCLEIRRHHRLCVSEVGGLTTAAAGELHSPVSCSSEDDSTEPYTTERLSRLPGGYTPLTEPFNALDIDFNNVQELEGLCSREVSRVRLPVTGEGLLDALAVWFQLHLDQQSSLSTGPKEDTCWEQAIYPIQTPHNFPLRPGDELIVEISCRDAYLRLCSVAVARDGRENNPGPSGNPNPSLNAEAELCSALACLGTEQSSGPRDYTMLECAEMALLNNQPYHDSFRRALAKLITNLKDARSIQGPSKGQGLEVMPLTDPPSGPMDPGPDPFYVLDVSEGFSVLSLMAASQGQVKAYSSVEKTQHQAVLRRLAMANGVPEEALEFWLNQVEDEQAVLQRPSREKLWSAIILDCVETCGLVRQKLMEKATLARCLLEDGGQIFPERIVLYGMLVESDTLLLESAVQGQEPTLGFNIAPFINQFTVPVHVFLDLSTLQCRHLSDSVELFILDLMNTNANYTNRDVMVQASASGRVTAVPFWYQIHLNEEISVSTFNQDSHWKQAAVVLHQPLAVREGDWVRLAVTLYILLDECISITMTMEAVYIYK</sequence>
<dbReference type="Ensembl" id="ENSOMYT00000132303.1">
    <property type="protein sequence ID" value="ENSOMYP00000114326.1"/>
    <property type="gene ID" value="ENSOMYG00000012214.2"/>
</dbReference>
<dbReference type="Pfam" id="PF22528">
    <property type="entry name" value="PRMT_C"/>
    <property type="match status" value="2"/>
</dbReference>
<dbReference type="Gene3D" id="3.40.50.150">
    <property type="entry name" value="Vaccinia Virus protein VP39"/>
    <property type="match status" value="2"/>
</dbReference>
<dbReference type="InterPro" id="IPR055135">
    <property type="entry name" value="PRMT_dom"/>
</dbReference>
<dbReference type="FunFam" id="3.40.50.150:FF:000384">
    <property type="entry name" value="Protein arginine methyltransferase 9"/>
    <property type="match status" value="1"/>
</dbReference>
<keyword evidence="3" id="KW-0949">S-adenosyl-L-methionine</keyword>
<evidence type="ECO:0000256" key="1">
    <source>
        <dbReference type="ARBA" id="ARBA00022603"/>
    </source>
</evidence>
<proteinExistence type="predicted"/>
<dbReference type="GO" id="GO:0005634">
    <property type="term" value="C:nucleus"/>
    <property type="evidence" value="ECO:0007669"/>
    <property type="project" value="TreeGrafter"/>
</dbReference>
<evidence type="ECO:0000313" key="8">
    <source>
        <dbReference type="Proteomes" id="UP000694395"/>
    </source>
</evidence>
<dbReference type="AlphaFoldDB" id="A0A8K9UP48"/>
<dbReference type="InterPro" id="IPR029063">
    <property type="entry name" value="SAM-dependent_MTases_sf"/>
</dbReference>
<evidence type="ECO:0000256" key="5">
    <source>
        <dbReference type="SAM" id="MobiDB-lite"/>
    </source>
</evidence>
<feature type="domain" description="Protein arginine N-methyltransferase" evidence="6">
    <location>
        <begin position="314"/>
        <end position="407"/>
    </location>
</feature>
<dbReference type="FunFam" id="1.25.40.10:FF:000138">
    <property type="entry name" value="Protein arginine methyltransferase 9"/>
    <property type="match status" value="1"/>
</dbReference>
<keyword evidence="4" id="KW-0802">TPR repeat</keyword>
<dbReference type="GO" id="GO:0016274">
    <property type="term" value="F:protein-arginine N-methyltransferase activity"/>
    <property type="evidence" value="ECO:0007669"/>
    <property type="project" value="InterPro"/>
</dbReference>
<keyword evidence="2" id="KW-0808">Transferase</keyword>
<dbReference type="GO" id="GO:0032259">
    <property type="term" value="P:methylation"/>
    <property type="evidence" value="ECO:0007669"/>
    <property type="project" value="UniProtKB-KW"/>
</dbReference>
<dbReference type="InterPro" id="IPR025799">
    <property type="entry name" value="Arg_MeTrfase"/>
</dbReference>
<dbReference type="FunFam" id="2.70.160.11:FF:000006">
    <property type="entry name" value="Protein arginine methyltransferase 9"/>
    <property type="match status" value="1"/>
</dbReference>
<accession>A0A8K9UP48</accession>
<feature type="repeat" description="TPR" evidence="4">
    <location>
        <begin position="104"/>
        <end position="137"/>
    </location>
</feature>
<feature type="domain" description="Protein arginine N-methyltransferase" evidence="6">
    <location>
        <begin position="691"/>
        <end position="779"/>
    </location>
</feature>
<reference evidence="7" key="2">
    <citation type="submission" date="2025-08" db="UniProtKB">
        <authorList>
            <consortium name="Ensembl"/>
        </authorList>
    </citation>
    <scope>IDENTIFICATION</scope>
</reference>
<dbReference type="Proteomes" id="UP000694395">
    <property type="component" value="Chromosome 19"/>
</dbReference>
<dbReference type="SUPFAM" id="SSF53335">
    <property type="entry name" value="S-adenosyl-L-methionine-dependent methyltransferases"/>
    <property type="match status" value="2"/>
</dbReference>
<dbReference type="InterPro" id="IPR011990">
    <property type="entry name" value="TPR-like_helical_dom_sf"/>
</dbReference>
<feature type="region of interest" description="Disordered" evidence="5">
    <location>
        <begin position="1"/>
        <end position="27"/>
    </location>
</feature>
<evidence type="ECO:0000256" key="2">
    <source>
        <dbReference type="ARBA" id="ARBA00022679"/>
    </source>
</evidence>
<feature type="compositionally biased region" description="Basic residues" evidence="5">
    <location>
        <begin position="7"/>
        <end position="16"/>
    </location>
</feature>
<organism evidence="7 8">
    <name type="scientific">Oncorhynchus mykiss</name>
    <name type="common">Rainbow trout</name>
    <name type="synonym">Salmo gairdneri</name>
    <dbReference type="NCBI Taxonomy" id="8022"/>
    <lineage>
        <taxon>Eukaryota</taxon>
        <taxon>Metazoa</taxon>
        <taxon>Chordata</taxon>
        <taxon>Craniata</taxon>
        <taxon>Vertebrata</taxon>
        <taxon>Euteleostomi</taxon>
        <taxon>Actinopterygii</taxon>
        <taxon>Neopterygii</taxon>
        <taxon>Teleostei</taxon>
        <taxon>Protacanthopterygii</taxon>
        <taxon>Salmoniformes</taxon>
        <taxon>Salmonidae</taxon>
        <taxon>Salmoninae</taxon>
        <taxon>Oncorhynchus</taxon>
    </lineage>
</organism>
<reference evidence="7" key="1">
    <citation type="submission" date="2020-07" db="EMBL/GenBank/DDBJ databases">
        <title>A long reads based de novo assembly of the rainbow trout Arlee double haploid line genome.</title>
        <authorList>
            <person name="Gao G."/>
            <person name="Palti Y."/>
        </authorList>
    </citation>
    <scope>NUCLEOTIDE SEQUENCE [LARGE SCALE GENOMIC DNA]</scope>
</reference>
<reference evidence="7" key="3">
    <citation type="submission" date="2025-09" db="UniProtKB">
        <authorList>
            <consortium name="Ensembl"/>
        </authorList>
    </citation>
    <scope>IDENTIFICATION</scope>
</reference>
<dbReference type="GO" id="GO:0042054">
    <property type="term" value="F:histone methyltransferase activity"/>
    <property type="evidence" value="ECO:0007669"/>
    <property type="project" value="TreeGrafter"/>
</dbReference>
<evidence type="ECO:0000313" key="7">
    <source>
        <dbReference type="Ensembl" id="ENSOMYP00000114326.1"/>
    </source>
</evidence>
<dbReference type="PANTHER" id="PTHR11006:SF60">
    <property type="entry name" value="PROTEIN ARGININE N-METHYLTRANSFERASE 9"/>
    <property type="match status" value="1"/>
</dbReference>
<evidence type="ECO:0000256" key="3">
    <source>
        <dbReference type="ARBA" id="ARBA00022691"/>
    </source>
</evidence>
<dbReference type="PANTHER" id="PTHR11006">
    <property type="entry name" value="PROTEIN ARGININE N-METHYLTRANSFERASE"/>
    <property type="match status" value="1"/>
</dbReference>
<protein>
    <submittedName>
        <fullName evidence="7">Protein arginine methyltransferase 9</fullName>
    </submittedName>
</protein>
<keyword evidence="8" id="KW-1185">Reference proteome</keyword>
<dbReference type="Gene3D" id="2.70.160.11">
    <property type="entry name" value="Hnrnp arginine n-methyltransferase1"/>
    <property type="match status" value="2"/>
</dbReference>
<keyword evidence="1" id="KW-0489">Methyltransferase</keyword>
<gene>
    <name evidence="7" type="primary">LOC110497372</name>
</gene>
<dbReference type="PROSITE" id="PS50005">
    <property type="entry name" value="TPR"/>
    <property type="match status" value="1"/>
</dbReference>
<dbReference type="FunFam" id="2.70.160.11:FF:000023">
    <property type="entry name" value="Protein arginine methyltransferase 9"/>
    <property type="match status" value="1"/>
</dbReference>
<dbReference type="Gene3D" id="1.25.40.10">
    <property type="entry name" value="Tetratricopeptide repeat domain"/>
    <property type="match status" value="1"/>
</dbReference>
<name>A0A8K9UP48_ONCMY</name>
<evidence type="ECO:0000256" key="4">
    <source>
        <dbReference type="PROSITE-ProRule" id="PRU00339"/>
    </source>
</evidence>
<dbReference type="SUPFAM" id="SSF48452">
    <property type="entry name" value="TPR-like"/>
    <property type="match status" value="1"/>
</dbReference>
<dbReference type="GeneTree" id="ENSGT00940000158472"/>